<sequence>MARLLRRRFILALATIVTALSVSSDNARRIPSPFFTASYLFTAASVLTKGGLYLIKKFPGEP</sequence>
<keyword evidence="2" id="KW-1185">Reference proteome</keyword>
<accession>A0ACC2U600</accession>
<protein>
    <submittedName>
        <fullName evidence="1">Uncharacterized protein</fullName>
    </submittedName>
</protein>
<name>A0ACC2U600_9FUNG</name>
<evidence type="ECO:0000313" key="1">
    <source>
        <dbReference type="EMBL" id="KAJ9082155.1"/>
    </source>
</evidence>
<reference evidence="1" key="1">
    <citation type="submission" date="2022-04" db="EMBL/GenBank/DDBJ databases">
        <title>Genome of the entomopathogenic fungus Entomophthora muscae.</title>
        <authorList>
            <person name="Elya C."/>
            <person name="Lovett B.R."/>
            <person name="Lee E."/>
            <person name="Macias A.M."/>
            <person name="Hajek A.E."/>
            <person name="De Bivort B.L."/>
            <person name="Kasson M.T."/>
            <person name="De Fine Licht H.H."/>
            <person name="Stajich J.E."/>
        </authorList>
    </citation>
    <scope>NUCLEOTIDE SEQUENCE</scope>
    <source>
        <strain evidence="1">Berkeley</strain>
    </source>
</reference>
<proteinExistence type="predicted"/>
<dbReference type="Proteomes" id="UP001165960">
    <property type="component" value="Unassembled WGS sequence"/>
</dbReference>
<organism evidence="1 2">
    <name type="scientific">Entomophthora muscae</name>
    <dbReference type="NCBI Taxonomy" id="34485"/>
    <lineage>
        <taxon>Eukaryota</taxon>
        <taxon>Fungi</taxon>
        <taxon>Fungi incertae sedis</taxon>
        <taxon>Zoopagomycota</taxon>
        <taxon>Entomophthoromycotina</taxon>
        <taxon>Entomophthoromycetes</taxon>
        <taxon>Entomophthorales</taxon>
        <taxon>Entomophthoraceae</taxon>
        <taxon>Entomophthora</taxon>
    </lineage>
</organism>
<evidence type="ECO:0000313" key="2">
    <source>
        <dbReference type="Proteomes" id="UP001165960"/>
    </source>
</evidence>
<dbReference type="EMBL" id="QTSX02001441">
    <property type="protein sequence ID" value="KAJ9082155.1"/>
    <property type="molecule type" value="Genomic_DNA"/>
</dbReference>
<comment type="caution">
    <text evidence="1">The sequence shown here is derived from an EMBL/GenBank/DDBJ whole genome shotgun (WGS) entry which is preliminary data.</text>
</comment>
<gene>
    <name evidence="1" type="ORF">DSO57_1007177</name>
</gene>